<keyword evidence="1" id="KW-0210">Decarboxylase</keyword>
<keyword evidence="2" id="KW-0865">Zymogen</keyword>
<dbReference type="Proteomes" id="UP000295344">
    <property type="component" value="Unassembled WGS sequence"/>
</dbReference>
<feature type="domain" description="L-tryptophan decarboxylase PsiD-like" evidence="5">
    <location>
        <begin position="43"/>
        <end position="171"/>
    </location>
</feature>
<reference evidence="6 7" key="1">
    <citation type="submission" date="2019-03" db="EMBL/GenBank/DDBJ databases">
        <title>Genomic Encyclopedia of Archaeal and Bacterial Type Strains, Phase II (KMG-II): from individual species to whole genera.</title>
        <authorList>
            <person name="Goeker M."/>
        </authorList>
    </citation>
    <scope>NUCLEOTIDE SEQUENCE [LARGE SCALE GENOMIC DNA]</scope>
    <source>
        <strain evidence="6 7">DSM 24782</strain>
    </source>
</reference>
<dbReference type="Pfam" id="PF12588">
    <property type="entry name" value="PSDC"/>
    <property type="match status" value="1"/>
</dbReference>
<name>A0A4R7FFB1_9MICO</name>
<evidence type="ECO:0000313" key="6">
    <source>
        <dbReference type="EMBL" id="TDS76063.1"/>
    </source>
</evidence>
<dbReference type="PANTHER" id="PTHR10067">
    <property type="entry name" value="PHOSPHATIDYLSERINE DECARBOXYLASE"/>
    <property type="match status" value="1"/>
</dbReference>
<dbReference type="PANTHER" id="PTHR10067:SF9">
    <property type="entry name" value="PHOSPHATIDYLSERINE DECARBOXYLASE FAMILY PROTEIN (AFU_ORTHOLOGUE AFUA_7G01730)"/>
    <property type="match status" value="1"/>
</dbReference>
<evidence type="ECO:0000313" key="7">
    <source>
        <dbReference type="Proteomes" id="UP000295344"/>
    </source>
</evidence>
<evidence type="ECO:0000256" key="2">
    <source>
        <dbReference type="ARBA" id="ARBA00023145"/>
    </source>
</evidence>
<dbReference type="InterPro" id="IPR003817">
    <property type="entry name" value="PS_Dcarbxylase"/>
</dbReference>
<keyword evidence="4" id="KW-0670">Pyruvate</keyword>
<evidence type="ECO:0000256" key="4">
    <source>
        <dbReference type="ARBA" id="ARBA00023317"/>
    </source>
</evidence>
<dbReference type="RefSeq" id="WP_133767272.1">
    <property type="nucleotide sequence ID" value="NZ_BAAARP010000001.1"/>
</dbReference>
<dbReference type="AlphaFoldDB" id="A0A4R7FFB1"/>
<keyword evidence="7" id="KW-1185">Reference proteome</keyword>
<dbReference type="GO" id="GO:0004609">
    <property type="term" value="F:phosphatidylserine decarboxylase activity"/>
    <property type="evidence" value="ECO:0007669"/>
    <property type="project" value="InterPro"/>
</dbReference>
<evidence type="ECO:0000256" key="3">
    <source>
        <dbReference type="ARBA" id="ARBA00023239"/>
    </source>
</evidence>
<evidence type="ECO:0000259" key="5">
    <source>
        <dbReference type="Pfam" id="PF12588"/>
    </source>
</evidence>
<evidence type="ECO:0000256" key="1">
    <source>
        <dbReference type="ARBA" id="ARBA00022793"/>
    </source>
</evidence>
<gene>
    <name evidence="6" type="ORF">CLV52_3179</name>
</gene>
<comment type="caution">
    <text evidence="6">The sequence shown here is derived from an EMBL/GenBank/DDBJ whole genome shotgun (WGS) entry which is preliminary data.</text>
</comment>
<protein>
    <submittedName>
        <fullName evidence="6">Phosphatidylserine decarboxylase</fullName>
    </submittedName>
</protein>
<dbReference type="GO" id="GO:0006646">
    <property type="term" value="P:phosphatidylethanolamine biosynthetic process"/>
    <property type="evidence" value="ECO:0007669"/>
    <property type="project" value="TreeGrafter"/>
</dbReference>
<dbReference type="InterPro" id="IPR022237">
    <property type="entry name" value="PsiD-like"/>
</dbReference>
<dbReference type="Pfam" id="PF02666">
    <property type="entry name" value="PS_Dcarbxylase"/>
    <property type="match status" value="1"/>
</dbReference>
<dbReference type="OrthoDB" id="9802030at2"/>
<accession>A0A4R7FFB1</accession>
<dbReference type="EMBL" id="SOAM01000003">
    <property type="protein sequence ID" value="TDS76063.1"/>
    <property type="molecule type" value="Genomic_DNA"/>
</dbReference>
<organism evidence="6 7">
    <name type="scientific">Amnibacterium kyonggiense</name>
    <dbReference type="NCBI Taxonomy" id="595671"/>
    <lineage>
        <taxon>Bacteria</taxon>
        <taxon>Bacillati</taxon>
        <taxon>Actinomycetota</taxon>
        <taxon>Actinomycetes</taxon>
        <taxon>Micrococcales</taxon>
        <taxon>Microbacteriaceae</taxon>
        <taxon>Amnibacterium</taxon>
    </lineage>
</organism>
<sequence length="417" mass="45665">MTTDPAVSEVKRLAGWLPEQGDLEDWLQRHRERAHGHEPAPLHPSIQRFKDLVEGDAILRMDAERMVREAPQGKEYGDRPIESWSELLLLMNEVLTLAPEFGDSMAATPLGAILDWPSATTSGFAFFRDPRVNAALHDVLTAWCEFLDGPDSRYVLNSGPTGWLSEQARKTIGLDQFEHDPEAEYFGFRSWNDFFTRRLRPGARPVAAPDDDAVVVNACESRPYAIAAGARSHDRFWLKGQPYSLADMLAGDPSVEAFVGGTVYQAFLSANNYHRWHSPVAGTVVRAFVVPGTFFSEADSTGAEAVEPIDSQGYLAHVATRAVIVIDADDPAIGLVAVVPIGMVEVSSCRIRPELQPGYHLAKGEELGHFQFGGSTHCVVFRPGVVDAVALDAVPQPNDPDQAVKPVNSLLAFARRG</sequence>
<proteinExistence type="predicted"/>
<keyword evidence="3" id="KW-0456">Lyase</keyword>